<evidence type="ECO:0000256" key="7">
    <source>
        <dbReference type="ARBA" id="ARBA00023277"/>
    </source>
</evidence>
<evidence type="ECO:0000256" key="11">
    <source>
        <dbReference type="SAM" id="SignalP"/>
    </source>
</evidence>
<keyword evidence="14" id="KW-1185">Reference proteome</keyword>
<dbReference type="EMBL" id="BOMW01000108">
    <property type="protein sequence ID" value="GIF09869.1"/>
    <property type="molecule type" value="Genomic_DNA"/>
</dbReference>
<feature type="compositionally biased region" description="Low complexity" evidence="10">
    <location>
        <begin position="309"/>
        <end position="330"/>
    </location>
</feature>
<evidence type="ECO:0000256" key="1">
    <source>
        <dbReference type="ARBA" id="ARBA00004613"/>
    </source>
</evidence>
<dbReference type="InterPro" id="IPR001919">
    <property type="entry name" value="CBD2"/>
</dbReference>
<dbReference type="AlphaFoldDB" id="A0A919NFR1"/>
<keyword evidence="3" id="KW-0964">Secreted</keyword>
<dbReference type="Pfam" id="PF00326">
    <property type="entry name" value="Peptidase_S9"/>
    <property type="match status" value="1"/>
</dbReference>
<dbReference type="Gene3D" id="3.40.50.1820">
    <property type="entry name" value="alpha/beta hydrolase"/>
    <property type="match status" value="1"/>
</dbReference>
<dbReference type="PANTHER" id="PTHR38050">
    <property type="match status" value="1"/>
</dbReference>
<evidence type="ECO:0000313" key="14">
    <source>
        <dbReference type="Proteomes" id="UP000629619"/>
    </source>
</evidence>
<dbReference type="InterPro" id="IPR008965">
    <property type="entry name" value="CBM2/CBM3_carb-bd_dom_sf"/>
</dbReference>
<organism evidence="13 14">
    <name type="scientific">Actinoplanes siamensis</name>
    <dbReference type="NCBI Taxonomy" id="1223317"/>
    <lineage>
        <taxon>Bacteria</taxon>
        <taxon>Bacillati</taxon>
        <taxon>Actinomycetota</taxon>
        <taxon>Actinomycetes</taxon>
        <taxon>Micromonosporales</taxon>
        <taxon>Micromonosporaceae</taxon>
        <taxon>Actinoplanes</taxon>
    </lineage>
</organism>
<dbReference type="RefSeq" id="WP_203685150.1">
    <property type="nucleotide sequence ID" value="NZ_BOMW01000108.1"/>
</dbReference>
<dbReference type="SUPFAM" id="SSF53474">
    <property type="entry name" value="alpha/beta-Hydrolases"/>
    <property type="match status" value="1"/>
</dbReference>
<dbReference type="PANTHER" id="PTHR38050:SF1">
    <property type="entry name" value="FERULOYL ESTERASE C"/>
    <property type="match status" value="1"/>
</dbReference>
<dbReference type="InterPro" id="IPR029058">
    <property type="entry name" value="AB_hydrolase_fold"/>
</dbReference>
<dbReference type="Gene3D" id="2.60.40.290">
    <property type="match status" value="1"/>
</dbReference>
<dbReference type="PROSITE" id="PS51173">
    <property type="entry name" value="CBM2"/>
    <property type="match status" value="1"/>
</dbReference>
<dbReference type="Proteomes" id="UP000629619">
    <property type="component" value="Unassembled WGS sequence"/>
</dbReference>
<comment type="similarity">
    <text evidence="2">Belongs to the faeC family.</text>
</comment>
<proteinExistence type="inferred from homology"/>
<evidence type="ECO:0000256" key="6">
    <source>
        <dbReference type="ARBA" id="ARBA00022801"/>
    </source>
</evidence>
<keyword evidence="7" id="KW-0119">Carbohydrate metabolism</keyword>
<dbReference type="GO" id="GO:0030247">
    <property type="term" value="F:polysaccharide binding"/>
    <property type="evidence" value="ECO:0007669"/>
    <property type="project" value="UniProtKB-UniRule"/>
</dbReference>
<dbReference type="Pfam" id="PF00553">
    <property type="entry name" value="CBM_2"/>
    <property type="match status" value="1"/>
</dbReference>
<dbReference type="InterPro" id="IPR001375">
    <property type="entry name" value="Peptidase_S9_cat"/>
</dbReference>
<dbReference type="InterPro" id="IPR012291">
    <property type="entry name" value="CBM2_carb-bd_dom_sf"/>
</dbReference>
<evidence type="ECO:0000313" key="13">
    <source>
        <dbReference type="EMBL" id="GIF09869.1"/>
    </source>
</evidence>
<keyword evidence="6" id="KW-0378">Hydrolase</keyword>
<evidence type="ECO:0000256" key="9">
    <source>
        <dbReference type="ARBA" id="ARBA00025250"/>
    </source>
</evidence>
<keyword evidence="8" id="KW-0624">Polysaccharide degradation</keyword>
<evidence type="ECO:0000259" key="12">
    <source>
        <dbReference type="PROSITE" id="PS51173"/>
    </source>
</evidence>
<reference evidence="13" key="1">
    <citation type="submission" date="2021-01" db="EMBL/GenBank/DDBJ databases">
        <title>Whole genome shotgun sequence of Actinoplanes siamensis NBRC 109076.</title>
        <authorList>
            <person name="Komaki H."/>
            <person name="Tamura T."/>
        </authorList>
    </citation>
    <scope>NUCLEOTIDE SEQUENCE</scope>
    <source>
        <strain evidence="13">NBRC 109076</strain>
    </source>
</reference>
<dbReference type="GO" id="GO:0045493">
    <property type="term" value="P:xylan catabolic process"/>
    <property type="evidence" value="ECO:0007669"/>
    <property type="project" value="UniProtKB-KW"/>
</dbReference>
<protein>
    <recommendedName>
        <fullName evidence="12">CBM2 domain-containing protein</fullName>
    </recommendedName>
</protein>
<keyword evidence="4" id="KW-0858">Xylan degradation</keyword>
<comment type="caution">
    <text evidence="13">The sequence shown here is derived from an EMBL/GenBank/DDBJ whole genome shotgun (WGS) entry which is preliminary data.</text>
</comment>
<dbReference type="GO" id="GO:0030600">
    <property type="term" value="F:feruloyl esterase activity"/>
    <property type="evidence" value="ECO:0007669"/>
    <property type="project" value="InterPro"/>
</dbReference>
<comment type="function">
    <text evidence="9">Involved in degradation of plant cell walls. Hydrolyzes the feruloyl-arabinose ester bond in arabinoxylans, and the feruloyl-galactose ester bond in pectin. Active against paranitrophenyl-acetate, methyl ferulate and wheat arabinoxylan.</text>
</comment>
<keyword evidence="5 11" id="KW-0732">Signal</keyword>
<evidence type="ECO:0000256" key="3">
    <source>
        <dbReference type="ARBA" id="ARBA00022525"/>
    </source>
</evidence>
<gene>
    <name evidence="13" type="ORF">Asi03nite_74070</name>
</gene>
<dbReference type="GO" id="GO:0006508">
    <property type="term" value="P:proteolysis"/>
    <property type="evidence" value="ECO:0007669"/>
    <property type="project" value="InterPro"/>
</dbReference>
<feature type="domain" description="CBM2" evidence="12">
    <location>
        <begin position="326"/>
        <end position="429"/>
    </location>
</feature>
<evidence type="ECO:0000256" key="2">
    <source>
        <dbReference type="ARBA" id="ARBA00010278"/>
    </source>
</evidence>
<dbReference type="SMART" id="SM00637">
    <property type="entry name" value="CBD_II"/>
    <property type="match status" value="1"/>
</dbReference>
<sequence>MSLPGRVHLTAALSALVLVTAMVTGILGATPQASAAAGTAGCGKTPTLSSGSRTIRSGGQNRSYILRIPDGYDRNRPYKLIFAFHWLNGTAGDVATGGSAGATWAYYGQQRLSDNSAILVAPQGIDNGWANTGGRDLTLVDDLTALIEGDLCVDTSQLFALGWSYGGAMSYAVACARPAVFRAVAVLSGANLSGCAGGTQPVAYLGIHGTHDSVLDISLGRGIRDTFVRNNGCTAQNPPEPARGSLTHLVTSYAGCRAGYPVRWAAFDGDHTPEPVDGSTTTSGARTWTGTEIWNFFSQLPSTTPPSTSPSASPSTSPSASPSTSPSTTPGACATAYRVVNSWQGGFQADVTVSNTGSAAATGWRVSWTLPSGQTISQVWNGSLTVTGGTATVTNAAYNGSVAPGAGATFGLIASGSATATPALTCALL</sequence>
<name>A0A919NFR1_9ACTN</name>
<dbReference type="GO" id="GO:0004553">
    <property type="term" value="F:hydrolase activity, hydrolyzing O-glycosyl compounds"/>
    <property type="evidence" value="ECO:0007669"/>
    <property type="project" value="InterPro"/>
</dbReference>
<accession>A0A919NFR1</accession>
<dbReference type="SUPFAM" id="SSF49384">
    <property type="entry name" value="Carbohydrate-binding domain"/>
    <property type="match status" value="1"/>
</dbReference>
<evidence type="ECO:0000256" key="8">
    <source>
        <dbReference type="ARBA" id="ARBA00023326"/>
    </source>
</evidence>
<feature type="region of interest" description="Disordered" evidence="10">
    <location>
        <begin position="299"/>
        <end position="330"/>
    </location>
</feature>
<dbReference type="GO" id="GO:0005576">
    <property type="term" value="C:extracellular region"/>
    <property type="evidence" value="ECO:0007669"/>
    <property type="project" value="UniProtKB-SubCell"/>
</dbReference>
<feature type="signal peptide" evidence="11">
    <location>
        <begin position="1"/>
        <end position="35"/>
    </location>
</feature>
<comment type="subcellular location">
    <subcellularLocation>
        <location evidence="1">Secreted</location>
    </subcellularLocation>
</comment>
<evidence type="ECO:0000256" key="10">
    <source>
        <dbReference type="SAM" id="MobiDB-lite"/>
    </source>
</evidence>
<evidence type="ECO:0000256" key="4">
    <source>
        <dbReference type="ARBA" id="ARBA00022651"/>
    </source>
</evidence>
<dbReference type="InterPro" id="IPR043595">
    <property type="entry name" value="FaeB/C/D"/>
</dbReference>
<evidence type="ECO:0000256" key="5">
    <source>
        <dbReference type="ARBA" id="ARBA00022729"/>
    </source>
</evidence>
<feature type="chain" id="PRO_5037893290" description="CBM2 domain-containing protein" evidence="11">
    <location>
        <begin position="36"/>
        <end position="429"/>
    </location>
</feature>
<dbReference type="GO" id="GO:0008236">
    <property type="term" value="F:serine-type peptidase activity"/>
    <property type="evidence" value="ECO:0007669"/>
    <property type="project" value="InterPro"/>
</dbReference>